<dbReference type="InterPro" id="IPR057113">
    <property type="entry name" value="Phage_H_T_join_N"/>
</dbReference>
<evidence type="ECO:0000313" key="4">
    <source>
        <dbReference type="Proteomes" id="UP000223976"/>
    </source>
</evidence>
<evidence type="ECO:0000259" key="1">
    <source>
        <dbReference type="Pfam" id="PF24214"/>
    </source>
</evidence>
<dbReference type="Pfam" id="PF24214">
    <property type="entry name" value="Phage_H_T_join_2"/>
    <property type="match status" value="1"/>
</dbReference>
<gene>
    <name evidence="3" type="ORF">SEGD1_063</name>
</gene>
<dbReference type="EMBL" id="KU726251">
    <property type="protein sequence ID" value="AMR59712.1"/>
    <property type="molecule type" value="Genomic_DNA"/>
</dbReference>
<protein>
    <submittedName>
        <fullName evidence="3">Putative virion structural protein</fullName>
    </submittedName>
</protein>
<organism evidence="3 4">
    <name type="scientific">Enterobacteria phage SEGD1</name>
    <dbReference type="NCBI Taxonomy" id="1805456"/>
    <lineage>
        <taxon>Viruses</taxon>
        <taxon>Duplodnaviria</taxon>
        <taxon>Heunggongvirae</taxon>
        <taxon>Uroviricota</taxon>
        <taxon>Caudoviricetes</taxon>
        <taxon>Chimalliviridae</taxon>
        <taxon>Seoulvirus</taxon>
        <taxon>Seoulvirus SPN3US</taxon>
    </lineage>
</organism>
<evidence type="ECO:0000259" key="2">
    <source>
        <dbReference type="Pfam" id="PF24215"/>
    </source>
</evidence>
<feature type="domain" description="Putative phage head-tail joining protein N-terminal" evidence="1">
    <location>
        <begin position="40"/>
        <end position="208"/>
    </location>
</feature>
<feature type="domain" description="Putative phage head-tail joining protein C-terminal" evidence="2">
    <location>
        <begin position="219"/>
        <end position="450"/>
    </location>
</feature>
<reference evidence="3 4" key="1">
    <citation type="submission" date="2016-02" db="EMBL/GenBank/DDBJ databases">
        <title>Complete genome sequence of a polyvalent bacteriophage, SEGD1, simultaneously inhibiting both Salmonella enterica and Escherichia coli O157:H7.</title>
        <authorList>
            <person name="Fan J."/>
            <person name="Ma J."/>
        </authorList>
    </citation>
    <scope>NUCLEOTIDE SEQUENCE [LARGE SCALE GENOMIC DNA]</scope>
</reference>
<sequence>MLKANKRGDTKFVPVEPEIPIINKPQDGVKEASNLVTIPTRTTVTDFDRIPKQYLLQYNEGSEWPVDFYHALSGRNDPKTMFDTQNDSPTQQLLKIVNLSLRVNAPLDRTQDEQRKTFELTGTSTLVASITPNEGDFFVAPIGDHRHGLFNITAVTRMSNNKIATYQIRYTMLYEITPQIAETIRLCTVRTLHYVRERAWTGGDTLLTPNEYRTFLELGDRIKDIETTFVRRFYDTSLETLAYPRDWKLDGLKAGGYYDVFLAMFVKAIGLRTVGKDIRIYPHPPKPVQDIETLFTVLLNQQPGLLPYVEKECSAVNPRTFRTMQTRNTIAWSQFSSTRFFTSQIRQLATYDGEWPEFEAFEPVMFPEYQGNAGEDMVAFLPLTYKPYLLSETFYSGSYSSVLEHCLYLYLNKQPVPSEVAARLAELVLALPKDSQFYYVPMVYVILKYAR</sequence>
<evidence type="ECO:0000313" key="3">
    <source>
        <dbReference type="EMBL" id="AMR59712.1"/>
    </source>
</evidence>
<dbReference type="Pfam" id="PF24215">
    <property type="entry name" value="H_T_assoc"/>
    <property type="match status" value="1"/>
</dbReference>
<accession>A0A142IIC4</accession>
<proteinExistence type="predicted"/>
<dbReference type="InterPro" id="IPR057114">
    <property type="entry name" value="Phage_H_T_join_C"/>
</dbReference>
<name>A0A142IIC4_9CAUD</name>
<dbReference type="Proteomes" id="UP000223976">
    <property type="component" value="Segment"/>
</dbReference>